<evidence type="ECO:0000313" key="8">
    <source>
        <dbReference type="Proteomes" id="UP000019376"/>
    </source>
</evidence>
<feature type="disulfide bond" description="Redox-active" evidence="5">
    <location>
        <begin position="32"/>
        <end position="35"/>
    </location>
</feature>
<protein>
    <recommendedName>
        <fullName evidence="3">Thioredoxin</fullName>
    </recommendedName>
</protein>
<dbReference type="FunFam" id="3.40.30.10:FF:000245">
    <property type="entry name" value="Thioredoxin"/>
    <property type="match status" value="1"/>
</dbReference>
<dbReference type="HOGENOM" id="CLU_090389_14_0_1"/>
<dbReference type="STRING" id="933388.S8ALZ0"/>
<feature type="active site" description="Nucleophile" evidence="4">
    <location>
        <position position="35"/>
    </location>
</feature>
<evidence type="ECO:0000256" key="5">
    <source>
        <dbReference type="PIRSR" id="PIRSR000077-4"/>
    </source>
</evidence>
<dbReference type="PIRSF" id="PIRSF000077">
    <property type="entry name" value="Thioredoxin"/>
    <property type="match status" value="1"/>
</dbReference>
<evidence type="ECO:0000256" key="1">
    <source>
        <dbReference type="ARBA" id="ARBA00008987"/>
    </source>
</evidence>
<evidence type="ECO:0000313" key="7">
    <source>
        <dbReference type="EMBL" id="EPS26868.1"/>
    </source>
</evidence>
<keyword evidence="2 5" id="KW-1015">Disulfide bond</keyword>
<dbReference type="AlphaFoldDB" id="S8ALZ0"/>
<keyword evidence="8" id="KW-1185">Reference proteome</keyword>
<dbReference type="Proteomes" id="UP000019376">
    <property type="component" value="Unassembled WGS sequence"/>
</dbReference>
<dbReference type="GO" id="GO:0015035">
    <property type="term" value="F:protein-disulfide reductase activity"/>
    <property type="evidence" value="ECO:0007669"/>
    <property type="project" value="InterPro"/>
</dbReference>
<gene>
    <name evidence="7" type="ORF">PDE_01808</name>
</gene>
<evidence type="ECO:0000259" key="6">
    <source>
        <dbReference type="PROSITE" id="PS51352"/>
    </source>
</evidence>
<dbReference type="SUPFAM" id="SSF52833">
    <property type="entry name" value="Thioredoxin-like"/>
    <property type="match status" value="1"/>
</dbReference>
<comment type="similarity">
    <text evidence="1 3">Belongs to the thioredoxin family.</text>
</comment>
<dbReference type="PhylomeDB" id="S8ALZ0"/>
<feature type="domain" description="Thioredoxin" evidence="6">
    <location>
        <begin position="1"/>
        <end position="107"/>
    </location>
</feature>
<dbReference type="OrthoDB" id="10263751at2759"/>
<dbReference type="EMBL" id="KB644409">
    <property type="protein sequence ID" value="EPS26868.1"/>
    <property type="molecule type" value="Genomic_DNA"/>
</dbReference>
<dbReference type="CDD" id="cd02947">
    <property type="entry name" value="TRX_family"/>
    <property type="match status" value="1"/>
</dbReference>
<evidence type="ECO:0000256" key="2">
    <source>
        <dbReference type="ARBA" id="ARBA00023157"/>
    </source>
</evidence>
<dbReference type="Pfam" id="PF00085">
    <property type="entry name" value="Thioredoxin"/>
    <property type="match status" value="1"/>
</dbReference>
<dbReference type="InterPro" id="IPR005746">
    <property type="entry name" value="Thioredoxin"/>
</dbReference>
<organism evidence="7 8">
    <name type="scientific">Penicillium oxalicum (strain 114-2 / CGMCC 5302)</name>
    <name type="common">Penicillium decumbens</name>
    <dbReference type="NCBI Taxonomy" id="933388"/>
    <lineage>
        <taxon>Eukaryota</taxon>
        <taxon>Fungi</taxon>
        <taxon>Dikarya</taxon>
        <taxon>Ascomycota</taxon>
        <taxon>Pezizomycotina</taxon>
        <taxon>Eurotiomycetes</taxon>
        <taxon>Eurotiomycetidae</taxon>
        <taxon>Eurotiales</taxon>
        <taxon>Aspergillaceae</taxon>
        <taxon>Penicillium</taxon>
    </lineage>
</organism>
<evidence type="ECO:0000256" key="4">
    <source>
        <dbReference type="PIRSR" id="PIRSR000077-1"/>
    </source>
</evidence>
<feature type="site" description="Contributes to redox potential value" evidence="4">
    <location>
        <position position="33"/>
    </location>
</feature>
<dbReference type="PANTHER" id="PTHR46115">
    <property type="entry name" value="THIOREDOXIN-LIKE PROTEIN 1"/>
    <property type="match status" value="1"/>
</dbReference>
<dbReference type="PRINTS" id="PR00421">
    <property type="entry name" value="THIOREDOXIN"/>
</dbReference>
<dbReference type="PROSITE" id="PS51352">
    <property type="entry name" value="THIOREDOXIN_2"/>
    <property type="match status" value="1"/>
</dbReference>
<sequence>MSIEAISSKQEFLDKILNSDGLIVLDAWAPWCGPCRLIAPKIEEFSQEYPNVQFYKVDVEAVPDVAQEIGARAMPTFYFFKKGEKINEVIGANPGAVRSGIESLMAA</sequence>
<evidence type="ECO:0000256" key="3">
    <source>
        <dbReference type="PIRNR" id="PIRNR000077"/>
    </source>
</evidence>
<feature type="site" description="Contributes to redox potential value" evidence="4">
    <location>
        <position position="34"/>
    </location>
</feature>
<dbReference type="InterPro" id="IPR036249">
    <property type="entry name" value="Thioredoxin-like_sf"/>
</dbReference>
<proteinExistence type="inferred from homology"/>
<feature type="active site" description="Nucleophile" evidence="4">
    <location>
        <position position="32"/>
    </location>
</feature>
<accession>S8ALZ0</accession>
<reference evidence="7 8" key="1">
    <citation type="journal article" date="2013" name="PLoS ONE">
        <title>Genomic and secretomic analyses reveal unique features of the lignocellulolytic enzyme system of Penicillium decumbens.</title>
        <authorList>
            <person name="Liu G."/>
            <person name="Zhang L."/>
            <person name="Wei X."/>
            <person name="Zou G."/>
            <person name="Qin Y."/>
            <person name="Ma L."/>
            <person name="Li J."/>
            <person name="Zheng H."/>
            <person name="Wang S."/>
            <person name="Wang C."/>
            <person name="Xun L."/>
            <person name="Zhao G.-P."/>
            <person name="Zhou Z."/>
            <person name="Qu Y."/>
        </authorList>
    </citation>
    <scope>NUCLEOTIDE SEQUENCE [LARGE SCALE GENOMIC DNA]</scope>
    <source>
        <strain evidence="8">114-2 / CGMCC 5302</strain>
    </source>
</reference>
<feature type="site" description="Deprotonates C-terminal active site Cys" evidence="4">
    <location>
        <position position="26"/>
    </location>
</feature>
<dbReference type="eggNOG" id="KOG0907">
    <property type="taxonomic scope" value="Eukaryota"/>
</dbReference>
<name>S8ALZ0_PENO1</name>
<dbReference type="InterPro" id="IPR013766">
    <property type="entry name" value="Thioredoxin_domain"/>
</dbReference>
<dbReference type="Gene3D" id="3.40.30.10">
    <property type="entry name" value="Glutaredoxin"/>
    <property type="match status" value="1"/>
</dbReference>
<keyword evidence="5" id="KW-0676">Redox-active center</keyword>